<evidence type="ECO:0000256" key="7">
    <source>
        <dbReference type="ARBA" id="ARBA00022737"/>
    </source>
</evidence>
<dbReference type="Pfam" id="PF13855">
    <property type="entry name" value="LRR_8"/>
    <property type="match status" value="1"/>
</dbReference>
<keyword evidence="11" id="KW-1015">Disulfide bond</keyword>
<dbReference type="GO" id="GO:0099104">
    <property type="term" value="F:potassium channel activator activity"/>
    <property type="evidence" value="ECO:0007669"/>
    <property type="project" value="TreeGrafter"/>
</dbReference>
<dbReference type="GO" id="GO:0044325">
    <property type="term" value="F:transmembrane transporter binding"/>
    <property type="evidence" value="ECO:0007669"/>
    <property type="project" value="TreeGrafter"/>
</dbReference>
<dbReference type="GO" id="GO:0008076">
    <property type="term" value="C:voltage-gated potassium channel complex"/>
    <property type="evidence" value="ECO:0007669"/>
    <property type="project" value="TreeGrafter"/>
</dbReference>
<evidence type="ECO:0000256" key="1">
    <source>
        <dbReference type="ARBA" id="ARBA00004162"/>
    </source>
</evidence>
<dbReference type="OrthoDB" id="676979at2759"/>
<dbReference type="InterPro" id="IPR000372">
    <property type="entry name" value="LRRNT"/>
</dbReference>
<evidence type="ECO:0000256" key="10">
    <source>
        <dbReference type="ARBA" id="ARBA00023136"/>
    </source>
</evidence>
<keyword evidence="4" id="KW-0433">Leucine-rich repeat</keyword>
<evidence type="ECO:0000313" key="16">
    <source>
        <dbReference type="Ensembl" id="ENSMCSP00000012717.1"/>
    </source>
</evidence>
<reference evidence="16" key="1">
    <citation type="submission" date="2025-08" db="UniProtKB">
        <authorList>
            <consortium name="Ensembl"/>
        </authorList>
    </citation>
    <scope>IDENTIFICATION</scope>
</reference>
<keyword evidence="12" id="KW-0407">Ion channel</keyword>
<evidence type="ECO:0000256" key="8">
    <source>
        <dbReference type="ARBA" id="ARBA00022989"/>
    </source>
</evidence>
<dbReference type="AlphaFoldDB" id="A0A8C5TUN8"/>
<feature type="signal peptide" evidence="14">
    <location>
        <begin position="1"/>
        <end position="23"/>
    </location>
</feature>
<keyword evidence="9" id="KW-0406">Ion transport</keyword>
<dbReference type="InterPro" id="IPR032675">
    <property type="entry name" value="LRR_dom_sf"/>
</dbReference>
<accession>A0A8C5TUN8</accession>
<dbReference type="PROSITE" id="PS51450">
    <property type="entry name" value="LRR"/>
    <property type="match status" value="1"/>
</dbReference>
<evidence type="ECO:0000256" key="4">
    <source>
        <dbReference type="ARBA" id="ARBA00022614"/>
    </source>
</evidence>
<feature type="domain" description="LRRNT" evidence="15">
    <location>
        <begin position="24"/>
        <end position="56"/>
    </location>
</feature>
<keyword evidence="5 13" id="KW-0812">Transmembrane</keyword>
<evidence type="ECO:0000256" key="11">
    <source>
        <dbReference type="ARBA" id="ARBA00023157"/>
    </source>
</evidence>
<keyword evidence="10 13" id="KW-0472">Membrane</keyword>
<dbReference type="SMART" id="SM00013">
    <property type="entry name" value="LRRNT"/>
    <property type="match status" value="1"/>
</dbReference>
<sequence>MGCWRVPSPVLALLLLLRPPAWPACPAACRCSPGQVDCGERGLRQVPWSLWANTSTLLLGYNFITVLGPRSFPPLPGLRLLSLAHNRLELIHGQALLGLGALRELDLSHNHLTVLTPETFLPLTSLATLNLGSNRLGELQPEVLGALPQLQVLLLQDNPWVCSCAIPCALQHHFSLPEKSLLLCRVPEQLNKYPIMAFGDESFRQCHETSLSSQHYIAFFIIGPFSFIASIFFCTFMGSLIVLYHSVRRESLCWRRPPQPSPGQAVLHRLQWLAATWSQS</sequence>
<protein>
    <recommendedName>
        <fullName evidence="15">LRRNT domain-containing protein</fullName>
    </recommendedName>
</protein>
<proteinExistence type="predicted"/>
<evidence type="ECO:0000256" key="14">
    <source>
        <dbReference type="SAM" id="SignalP"/>
    </source>
</evidence>
<comment type="subcellular location">
    <subcellularLocation>
        <location evidence="1">Cell membrane</location>
        <topology evidence="1">Single-pass membrane protein</topology>
    </subcellularLocation>
</comment>
<dbReference type="SMART" id="SM00369">
    <property type="entry name" value="LRR_TYP"/>
    <property type="match status" value="3"/>
</dbReference>
<dbReference type="InterPro" id="IPR051432">
    <property type="entry name" value="KCNMA1_auxiliary"/>
</dbReference>
<keyword evidence="8 13" id="KW-1133">Transmembrane helix</keyword>
<organism evidence="16 17">
    <name type="scientific">Malurus cyaneus samueli</name>
    <dbReference type="NCBI Taxonomy" id="2593467"/>
    <lineage>
        <taxon>Eukaryota</taxon>
        <taxon>Metazoa</taxon>
        <taxon>Chordata</taxon>
        <taxon>Craniata</taxon>
        <taxon>Vertebrata</taxon>
        <taxon>Euteleostomi</taxon>
        <taxon>Archelosauria</taxon>
        <taxon>Archosauria</taxon>
        <taxon>Dinosauria</taxon>
        <taxon>Saurischia</taxon>
        <taxon>Theropoda</taxon>
        <taxon>Coelurosauria</taxon>
        <taxon>Aves</taxon>
        <taxon>Neognathae</taxon>
        <taxon>Neoaves</taxon>
        <taxon>Telluraves</taxon>
        <taxon>Australaves</taxon>
        <taxon>Passeriformes</taxon>
        <taxon>Meliphagoidea</taxon>
        <taxon>Maluridae</taxon>
        <taxon>Malurus</taxon>
    </lineage>
</organism>
<feature type="chain" id="PRO_5034282272" description="LRRNT domain-containing protein" evidence="14">
    <location>
        <begin position="24"/>
        <end position="280"/>
    </location>
</feature>
<dbReference type="InterPro" id="IPR003591">
    <property type="entry name" value="Leu-rich_rpt_typical-subtyp"/>
</dbReference>
<dbReference type="Ensembl" id="ENSMCST00000013047.1">
    <property type="protein sequence ID" value="ENSMCSP00000012717.1"/>
    <property type="gene ID" value="ENSMCSG00000009001.1"/>
</dbReference>
<dbReference type="Gene3D" id="3.80.10.10">
    <property type="entry name" value="Ribonuclease Inhibitor"/>
    <property type="match status" value="1"/>
</dbReference>
<evidence type="ECO:0000259" key="15">
    <source>
        <dbReference type="SMART" id="SM00013"/>
    </source>
</evidence>
<evidence type="ECO:0000256" key="12">
    <source>
        <dbReference type="ARBA" id="ARBA00023303"/>
    </source>
</evidence>
<keyword evidence="7" id="KW-0677">Repeat</keyword>
<reference evidence="16" key="2">
    <citation type="submission" date="2025-09" db="UniProtKB">
        <authorList>
            <consortium name="Ensembl"/>
        </authorList>
    </citation>
    <scope>IDENTIFICATION</scope>
</reference>
<keyword evidence="2" id="KW-0813">Transport</keyword>
<dbReference type="GO" id="GO:0005249">
    <property type="term" value="F:voltage-gated potassium channel activity"/>
    <property type="evidence" value="ECO:0007669"/>
    <property type="project" value="TreeGrafter"/>
</dbReference>
<evidence type="ECO:0000256" key="2">
    <source>
        <dbReference type="ARBA" id="ARBA00022448"/>
    </source>
</evidence>
<evidence type="ECO:0000256" key="3">
    <source>
        <dbReference type="ARBA" id="ARBA00022475"/>
    </source>
</evidence>
<feature type="transmembrane region" description="Helical" evidence="13">
    <location>
        <begin position="216"/>
        <end position="244"/>
    </location>
</feature>
<evidence type="ECO:0000256" key="9">
    <source>
        <dbReference type="ARBA" id="ARBA00023065"/>
    </source>
</evidence>
<evidence type="ECO:0000256" key="13">
    <source>
        <dbReference type="SAM" id="Phobius"/>
    </source>
</evidence>
<dbReference type="InterPro" id="IPR001611">
    <property type="entry name" value="Leu-rich_rpt"/>
</dbReference>
<evidence type="ECO:0000313" key="17">
    <source>
        <dbReference type="Proteomes" id="UP000694560"/>
    </source>
</evidence>
<dbReference type="PANTHER" id="PTHR46473:SF2">
    <property type="entry name" value="LEUCINE-RICH REPEAT-CONTAINING PROTEIN 26"/>
    <property type="match status" value="1"/>
</dbReference>
<dbReference type="PRINTS" id="PR00019">
    <property type="entry name" value="LEURICHRPT"/>
</dbReference>
<keyword evidence="17" id="KW-1185">Reference proteome</keyword>
<keyword evidence="6 14" id="KW-0732">Signal</keyword>
<dbReference type="Pfam" id="PF01462">
    <property type="entry name" value="LRRNT"/>
    <property type="match status" value="1"/>
</dbReference>
<name>A0A8C5TUN8_9PASS</name>
<evidence type="ECO:0000256" key="5">
    <source>
        <dbReference type="ARBA" id="ARBA00022692"/>
    </source>
</evidence>
<dbReference type="SUPFAM" id="SSF52058">
    <property type="entry name" value="L domain-like"/>
    <property type="match status" value="1"/>
</dbReference>
<dbReference type="Proteomes" id="UP000694560">
    <property type="component" value="Unplaced"/>
</dbReference>
<evidence type="ECO:0000256" key="6">
    <source>
        <dbReference type="ARBA" id="ARBA00022729"/>
    </source>
</evidence>
<dbReference type="PANTHER" id="PTHR46473">
    <property type="entry name" value="GH08155P"/>
    <property type="match status" value="1"/>
</dbReference>
<keyword evidence="3" id="KW-1003">Cell membrane</keyword>